<comment type="caution">
    <text evidence="1">The sequence shown here is derived from an EMBL/GenBank/DDBJ whole genome shotgun (WGS) entry which is preliminary data.</text>
</comment>
<gene>
    <name evidence="1" type="ORF">K7J14_03815</name>
</gene>
<dbReference type="SUPFAM" id="SSF53850">
    <property type="entry name" value="Periplasmic binding protein-like II"/>
    <property type="match status" value="1"/>
</dbReference>
<reference evidence="1" key="1">
    <citation type="submission" date="2021-08" db="EMBL/GenBank/DDBJ databases">
        <title>Comparative analyses of Brucepasteria parasyntrophica and Teretinema zuelzerae.</title>
        <authorList>
            <person name="Song Y."/>
            <person name="Brune A."/>
        </authorList>
    </citation>
    <scope>NUCLEOTIDE SEQUENCE</scope>
    <source>
        <strain evidence="1">DSM 1903</strain>
    </source>
</reference>
<sequence>MTAIRSPVSRGRGRILLSALLLVASAAAFGQKIVYPRPVADFDKRSEYPLLLLRLALSKTENSYEPVPGENIMNKARVAVELAEGRLDVAWMVTNAERETALWPIRICVFKGLGGWRVALVTKENENLLAGVDSISSLCDYIAGQQFDWPDAAILQRNGIPVTTTASYDVLFKMLIAGRFDWFPRNIMEIWDEEKAWSLQGILVEPHLLVKYPSAYYFFVRRDNEALARAIETGLEAALADGSLDALFLECHGDVFAKARVKDRRVIELANPYLPPLTPVDRKDLWYEPLPQ</sequence>
<dbReference type="Proteomes" id="UP001198163">
    <property type="component" value="Unassembled WGS sequence"/>
</dbReference>
<protein>
    <submittedName>
        <fullName evidence="1">Transporter substrate-binding domain-containing protein</fullName>
    </submittedName>
</protein>
<dbReference type="RefSeq" id="WP_230753316.1">
    <property type="nucleotide sequence ID" value="NZ_JAINWA010000001.1"/>
</dbReference>
<evidence type="ECO:0000313" key="2">
    <source>
        <dbReference type="Proteomes" id="UP001198163"/>
    </source>
</evidence>
<keyword evidence="2" id="KW-1185">Reference proteome</keyword>
<evidence type="ECO:0000313" key="1">
    <source>
        <dbReference type="EMBL" id="MCD1653826.1"/>
    </source>
</evidence>
<dbReference type="Gene3D" id="3.40.190.10">
    <property type="entry name" value="Periplasmic binding protein-like II"/>
    <property type="match status" value="2"/>
</dbReference>
<proteinExistence type="predicted"/>
<dbReference type="EMBL" id="JAINWA010000001">
    <property type="protein sequence ID" value="MCD1653826.1"/>
    <property type="molecule type" value="Genomic_DNA"/>
</dbReference>
<name>A0AAE3EHD7_9SPIR</name>
<organism evidence="1 2">
    <name type="scientific">Teretinema zuelzerae</name>
    <dbReference type="NCBI Taxonomy" id="156"/>
    <lineage>
        <taxon>Bacteria</taxon>
        <taxon>Pseudomonadati</taxon>
        <taxon>Spirochaetota</taxon>
        <taxon>Spirochaetia</taxon>
        <taxon>Spirochaetales</taxon>
        <taxon>Treponemataceae</taxon>
        <taxon>Teretinema</taxon>
    </lineage>
</organism>
<dbReference type="AlphaFoldDB" id="A0AAE3EHD7"/>
<accession>A0AAE3EHD7</accession>